<name>A0A6B9XXJ5_PICSI</name>
<feature type="compositionally biased region" description="Polar residues" evidence="1">
    <location>
        <begin position="17"/>
        <end position="29"/>
    </location>
</feature>
<geneLocation type="mitochondrion" evidence="3"/>
<feature type="transmembrane region" description="Helical" evidence="2">
    <location>
        <begin position="99"/>
        <end position="116"/>
    </location>
</feature>
<gene>
    <name evidence="3" type="primary">orf07003</name>
    <name evidence="3" type="ORF">Q903MT_gene6949</name>
</gene>
<keyword evidence="2" id="KW-1133">Transmembrane helix</keyword>
<organism evidence="3">
    <name type="scientific">Picea sitchensis</name>
    <name type="common">Sitka spruce</name>
    <name type="synonym">Pinus sitchensis</name>
    <dbReference type="NCBI Taxonomy" id="3332"/>
    <lineage>
        <taxon>Eukaryota</taxon>
        <taxon>Viridiplantae</taxon>
        <taxon>Streptophyta</taxon>
        <taxon>Embryophyta</taxon>
        <taxon>Tracheophyta</taxon>
        <taxon>Spermatophyta</taxon>
        <taxon>Pinopsida</taxon>
        <taxon>Pinidae</taxon>
        <taxon>Conifers I</taxon>
        <taxon>Pinales</taxon>
        <taxon>Pinaceae</taxon>
        <taxon>Picea</taxon>
    </lineage>
</organism>
<proteinExistence type="predicted"/>
<reference evidence="3" key="1">
    <citation type="submission" date="2019-03" db="EMBL/GenBank/DDBJ databases">
        <title>Largest Complete Mitochondrial Genome of a Gymnosperm, Sitka Spruce (Picea sitchensis), Indicates Complex Physical Structure.</title>
        <authorList>
            <person name="Jackman S.D."/>
            <person name="Coombe L."/>
            <person name="Warren R."/>
            <person name="Kirk H."/>
            <person name="Trinh E."/>
            <person name="McLeod T."/>
            <person name="Pleasance S."/>
            <person name="Pandoh P."/>
            <person name="Zhao Y."/>
            <person name="Coope R."/>
            <person name="Bousquet J."/>
            <person name="Bohlmann J.C."/>
            <person name="Jones S.J.M."/>
            <person name="Birol I."/>
        </authorList>
    </citation>
    <scope>NUCLEOTIDE SEQUENCE</scope>
    <source>
        <strain evidence="3">Q903</strain>
    </source>
</reference>
<dbReference type="EMBL" id="MK697708">
    <property type="protein sequence ID" value="QHR92900.1"/>
    <property type="molecule type" value="Genomic_DNA"/>
</dbReference>
<keyword evidence="2" id="KW-0472">Membrane</keyword>
<evidence type="ECO:0000313" key="3">
    <source>
        <dbReference type="EMBL" id="QHR92900.1"/>
    </source>
</evidence>
<feature type="region of interest" description="Disordered" evidence="1">
    <location>
        <begin position="17"/>
        <end position="61"/>
    </location>
</feature>
<evidence type="ECO:0000256" key="1">
    <source>
        <dbReference type="SAM" id="MobiDB-lite"/>
    </source>
</evidence>
<keyword evidence="3" id="KW-0496">Mitochondrion</keyword>
<accession>A0A6B9XXJ5</accession>
<keyword evidence="2" id="KW-0812">Transmembrane</keyword>
<dbReference type="AlphaFoldDB" id="A0A6B9XXJ5"/>
<sequence length="159" mass="18069">MDWRSYVPKSSIANSILQQKSSKSVSGCNRKSKHVSSKQQSSRQHRRLPQQPAPSSANGPLTFPTPPIFGVCRLECMRGLSCHLFLYLFGNSYSLLSDLLNAVFFFLLLNALLYHLSKHPSHRLRGIKLGIGARFKQSSLQDWKRRVLLSLIYFLCLFG</sequence>
<evidence type="ECO:0000256" key="2">
    <source>
        <dbReference type="SAM" id="Phobius"/>
    </source>
</evidence>
<protein>
    <submittedName>
        <fullName evidence="3">Uncharacterized protein</fullName>
    </submittedName>
</protein>